<dbReference type="EMBL" id="UINC01018150">
    <property type="protein sequence ID" value="SVA75960.1"/>
    <property type="molecule type" value="Genomic_DNA"/>
</dbReference>
<name>A0A381YGB9_9ZZZZ</name>
<accession>A0A381YGB9</accession>
<organism evidence="1">
    <name type="scientific">marine metagenome</name>
    <dbReference type="NCBI Taxonomy" id="408172"/>
    <lineage>
        <taxon>unclassified sequences</taxon>
        <taxon>metagenomes</taxon>
        <taxon>ecological metagenomes</taxon>
    </lineage>
</organism>
<evidence type="ECO:0000313" key="1">
    <source>
        <dbReference type="EMBL" id="SVA75960.1"/>
    </source>
</evidence>
<gene>
    <name evidence="1" type="ORF">METZ01_LOCUS128814</name>
</gene>
<protein>
    <submittedName>
        <fullName evidence="1">Uncharacterized protein</fullName>
    </submittedName>
</protein>
<proteinExistence type="predicted"/>
<dbReference type="AlphaFoldDB" id="A0A381YGB9"/>
<sequence length="65" mass="7214">MGRFVFAGSPVFFAGSGSIRSCFSEDERLLHFLPTRQGTALLFNLRRINSFDNVSGKMPNGGFVR</sequence>
<reference evidence="1" key="1">
    <citation type="submission" date="2018-05" db="EMBL/GenBank/DDBJ databases">
        <authorList>
            <person name="Lanie J.A."/>
            <person name="Ng W.-L."/>
            <person name="Kazmierczak K.M."/>
            <person name="Andrzejewski T.M."/>
            <person name="Davidsen T.M."/>
            <person name="Wayne K.J."/>
            <person name="Tettelin H."/>
            <person name="Glass J.I."/>
            <person name="Rusch D."/>
            <person name="Podicherti R."/>
            <person name="Tsui H.-C.T."/>
            <person name="Winkler M.E."/>
        </authorList>
    </citation>
    <scope>NUCLEOTIDE SEQUENCE</scope>
</reference>